<feature type="compositionally biased region" description="Low complexity" evidence="5">
    <location>
        <begin position="42"/>
        <end position="53"/>
    </location>
</feature>
<evidence type="ECO:0000256" key="5">
    <source>
        <dbReference type="SAM" id="MobiDB-lite"/>
    </source>
</evidence>
<feature type="compositionally biased region" description="Low complexity" evidence="5">
    <location>
        <begin position="64"/>
        <end position="83"/>
    </location>
</feature>
<dbReference type="InterPro" id="IPR000232">
    <property type="entry name" value="HSF_DNA-bd"/>
</dbReference>
<dbReference type="PRINTS" id="PR00056">
    <property type="entry name" value="HSFDOMAIN"/>
</dbReference>
<reference evidence="7" key="1">
    <citation type="submission" date="2023-06" db="EMBL/GenBank/DDBJ databases">
        <title>Survivors Of The Sea: Transcriptome response of Skeletonema marinoi to long-term dormancy.</title>
        <authorList>
            <person name="Pinder M.I.M."/>
            <person name="Kourtchenko O."/>
            <person name="Robertson E.K."/>
            <person name="Larsson T."/>
            <person name="Maumus F."/>
            <person name="Osuna-Cruz C.M."/>
            <person name="Vancaester E."/>
            <person name="Stenow R."/>
            <person name="Vandepoele K."/>
            <person name="Ploug H."/>
            <person name="Bruchert V."/>
            <person name="Godhe A."/>
            <person name="Topel M."/>
        </authorList>
    </citation>
    <scope>NUCLEOTIDE SEQUENCE</scope>
    <source>
        <strain evidence="7">R05AC</strain>
    </source>
</reference>
<dbReference type="InterPro" id="IPR036388">
    <property type="entry name" value="WH-like_DNA-bd_sf"/>
</dbReference>
<gene>
    <name evidence="7" type="ORF">QTG54_004273</name>
</gene>
<comment type="caution">
    <text evidence="7">The sequence shown here is derived from an EMBL/GenBank/DDBJ whole genome shotgun (WGS) entry which is preliminary data.</text>
</comment>
<evidence type="ECO:0000313" key="7">
    <source>
        <dbReference type="EMBL" id="KAK1744982.1"/>
    </source>
</evidence>
<protein>
    <submittedName>
        <fullName evidence="7">Heat shock factor family protein</fullName>
    </submittedName>
</protein>
<keyword evidence="7" id="KW-0346">Stress response</keyword>
<comment type="subcellular location">
    <subcellularLocation>
        <location evidence="1">Nucleus</location>
    </subcellularLocation>
</comment>
<sequence length="408" mass="44010">MSDSPASKAPFKAPLLLQSETGIMRRGSAVDSLDTSNHHNIVSTENSVVSSSTSERDPNGKKLSSGGSTVTSSSTSSFGMSHSANERKELTHTQDDKARTPIVLQMNAPPHPVAEFLFQLTKMLTDDNKEYIEWRKASIFVTDPPGLEKFILPKYFRHSNYSSFQRQMNYFGFRKIAGKGKMAPCSYVNENAKEDISSLLFIKRKKTGVSNKAANVVAQHSANQIGGMNSFMMGGSGLMGGISHPSLLSLNGRLQGMGGGLNHQMMPGQMQNSNFNEAALYREQQQMLAQLQHAHASATSDSGLSGASANGLGGQSKANSSFGSNIFNTSLQTTDQGNVYKPSTDNSDWHTQYPSSLDAQAHQMRANVPQGNNMGIDSSANLRALLNQQISFFNNSDSTGAPGTIPKI</sequence>
<dbReference type="Proteomes" id="UP001224775">
    <property type="component" value="Unassembled WGS sequence"/>
</dbReference>
<comment type="similarity">
    <text evidence="4">Belongs to the HSF family.</text>
</comment>
<name>A0AAD8YGF6_9STRA</name>
<proteinExistence type="inferred from homology"/>
<keyword evidence="2" id="KW-0238">DNA-binding</keyword>
<dbReference type="FunFam" id="1.10.10.10:FF:000286">
    <property type="entry name" value="Heat shock transcription factor"/>
    <property type="match status" value="1"/>
</dbReference>
<organism evidence="7 8">
    <name type="scientific">Skeletonema marinoi</name>
    <dbReference type="NCBI Taxonomy" id="267567"/>
    <lineage>
        <taxon>Eukaryota</taxon>
        <taxon>Sar</taxon>
        <taxon>Stramenopiles</taxon>
        <taxon>Ochrophyta</taxon>
        <taxon>Bacillariophyta</taxon>
        <taxon>Coscinodiscophyceae</taxon>
        <taxon>Thalassiosirophycidae</taxon>
        <taxon>Thalassiosirales</taxon>
        <taxon>Skeletonemataceae</taxon>
        <taxon>Skeletonema</taxon>
        <taxon>Skeletonema marinoi-dohrnii complex</taxon>
    </lineage>
</organism>
<dbReference type="PANTHER" id="PTHR10015">
    <property type="entry name" value="HEAT SHOCK TRANSCRIPTION FACTOR"/>
    <property type="match status" value="1"/>
</dbReference>
<dbReference type="Pfam" id="PF00447">
    <property type="entry name" value="HSF_DNA-bind"/>
    <property type="match status" value="1"/>
</dbReference>
<evidence type="ECO:0000256" key="2">
    <source>
        <dbReference type="ARBA" id="ARBA00023125"/>
    </source>
</evidence>
<feature type="region of interest" description="Disordered" evidence="5">
    <location>
        <begin position="30"/>
        <end position="97"/>
    </location>
</feature>
<dbReference type="Gene3D" id="1.10.10.10">
    <property type="entry name" value="Winged helix-like DNA-binding domain superfamily/Winged helix DNA-binding domain"/>
    <property type="match status" value="1"/>
</dbReference>
<dbReference type="AlphaFoldDB" id="A0AAD8YGF6"/>
<accession>A0AAD8YGF6</accession>
<dbReference type="PANTHER" id="PTHR10015:SF206">
    <property type="entry name" value="HSF-TYPE DNA-BINDING DOMAIN-CONTAINING PROTEIN"/>
    <property type="match status" value="1"/>
</dbReference>
<evidence type="ECO:0000256" key="1">
    <source>
        <dbReference type="ARBA" id="ARBA00004123"/>
    </source>
</evidence>
<dbReference type="SUPFAM" id="SSF46785">
    <property type="entry name" value="Winged helix' DNA-binding domain"/>
    <property type="match status" value="1"/>
</dbReference>
<keyword evidence="3" id="KW-0539">Nucleus</keyword>
<dbReference type="GO" id="GO:0003700">
    <property type="term" value="F:DNA-binding transcription factor activity"/>
    <property type="evidence" value="ECO:0007669"/>
    <property type="project" value="InterPro"/>
</dbReference>
<evidence type="ECO:0000313" key="8">
    <source>
        <dbReference type="Proteomes" id="UP001224775"/>
    </source>
</evidence>
<dbReference type="EMBL" id="JATAAI010000006">
    <property type="protein sequence ID" value="KAK1744982.1"/>
    <property type="molecule type" value="Genomic_DNA"/>
</dbReference>
<dbReference type="InterPro" id="IPR036390">
    <property type="entry name" value="WH_DNA-bd_sf"/>
</dbReference>
<dbReference type="GO" id="GO:0005634">
    <property type="term" value="C:nucleus"/>
    <property type="evidence" value="ECO:0007669"/>
    <property type="project" value="UniProtKB-SubCell"/>
</dbReference>
<feature type="domain" description="HSF-type DNA-binding" evidence="6">
    <location>
        <begin position="112"/>
        <end position="205"/>
    </location>
</feature>
<feature type="compositionally biased region" description="Basic and acidic residues" evidence="5">
    <location>
        <begin position="84"/>
        <end position="97"/>
    </location>
</feature>
<dbReference type="GO" id="GO:0043565">
    <property type="term" value="F:sequence-specific DNA binding"/>
    <property type="evidence" value="ECO:0007669"/>
    <property type="project" value="InterPro"/>
</dbReference>
<evidence type="ECO:0000256" key="4">
    <source>
        <dbReference type="RuleBase" id="RU004020"/>
    </source>
</evidence>
<dbReference type="SMART" id="SM00415">
    <property type="entry name" value="HSF"/>
    <property type="match status" value="1"/>
</dbReference>
<keyword evidence="8" id="KW-1185">Reference proteome</keyword>
<evidence type="ECO:0000256" key="3">
    <source>
        <dbReference type="ARBA" id="ARBA00023242"/>
    </source>
</evidence>
<evidence type="ECO:0000259" key="6">
    <source>
        <dbReference type="SMART" id="SM00415"/>
    </source>
</evidence>